<reference evidence="2 3" key="1">
    <citation type="submission" date="2024-09" db="EMBL/GenBank/DDBJ databases">
        <authorList>
            <person name="Salinas-Garcia M.A."/>
            <person name="Prieme A."/>
        </authorList>
    </citation>
    <scope>NUCLEOTIDE SEQUENCE [LARGE SCALE GENOMIC DNA]</scope>
    <source>
        <strain evidence="2 3">DSM 21081</strain>
    </source>
</reference>
<evidence type="ECO:0000313" key="3">
    <source>
        <dbReference type="Proteomes" id="UP001575652"/>
    </source>
</evidence>
<proteinExistence type="predicted"/>
<dbReference type="Proteomes" id="UP001575652">
    <property type="component" value="Unassembled WGS sequence"/>
</dbReference>
<comment type="caution">
    <text evidence="2">The sequence shown here is derived from an EMBL/GenBank/DDBJ whole genome shotgun (WGS) entry which is preliminary data.</text>
</comment>
<dbReference type="EMBL" id="JBHDLJ010000009">
    <property type="protein sequence ID" value="MFB0835289.1"/>
    <property type="molecule type" value="Genomic_DNA"/>
</dbReference>
<feature type="domain" description="DUF2087" evidence="1">
    <location>
        <begin position="5"/>
        <end position="44"/>
    </location>
</feature>
<accession>A0ABV4UNS7</accession>
<evidence type="ECO:0000313" key="2">
    <source>
        <dbReference type="EMBL" id="MFB0835289.1"/>
    </source>
</evidence>
<dbReference type="Pfam" id="PF09860">
    <property type="entry name" value="DUF2087"/>
    <property type="match status" value="1"/>
</dbReference>
<dbReference type="InterPro" id="IPR018656">
    <property type="entry name" value="DUF2087"/>
</dbReference>
<protein>
    <submittedName>
        <fullName evidence="2">DUF2087 domain-containing protein</fullName>
    </submittedName>
</protein>
<sequence length="50" mass="5636">MRSAVEPELNLRLRRLTDDAAMLRRALVDHGFVSRLPEGTGHRRAGPARL</sequence>
<name>A0ABV4UNS7_9MICC</name>
<organism evidence="2 3">
    <name type="scientific">Arthrobacter halodurans</name>
    <dbReference type="NCBI Taxonomy" id="516699"/>
    <lineage>
        <taxon>Bacteria</taxon>
        <taxon>Bacillati</taxon>
        <taxon>Actinomycetota</taxon>
        <taxon>Actinomycetes</taxon>
        <taxon>Micrococcales</taxon>
        <taxon>Micrococcaceae</taxon>
        <taxon>Arthrobacter</taxon>
    </lineage>
</organism>
<gene>
    <name evidence="2" type="ORF">ACETWP_11885</name>
</gene>
<keyword evidence="3" id="KW-1185">Reference proteome</keyword>
<dbReference type="RefSeq" id="WP_373972464.1">
    <property type="nucleotide sequence ID" value="NZ_JBHDLJ010000009.1"/>
</dbReference>
<evidence type="ECO:0000259" key="1">
    <source>
        <dbReference type="Pfam" id="PF09860"/>
    </source>
</evidence>